<dbReference type="Gene3D" id="4.10.860.10">
    <property type="entry name" value="UVR domain"/>
    <property type="match status" value="1"/>
</dbReference>
<feature type="region of interest" description="Disordered" evidence="8">
    <location>
        <begin position="605"/>
        <end position="624"/>
    </location>
</feature>
<dbReference type="HAMAP" id="MF_03000">
    <property type="entry name" value="eIF3a"/>
    <property type="match status" value="1"/>
</dbReference>
<keyword evidence="3 7" id="KW-0396">Initiation factor</keyword>
<feature type="compositionally biased region" description="Basic and acidic residues" evidence="8">
    <location>
        <begin position="816"/>
        <end position="907"/>
    </location>
</feature>
<feature type="compositionally biased region" description="Basic and acidic residues" evidence="8">
    <location>
        <begin position="1115"/>
        <end position="1140"/>
    </location>
</feature>
<dbReference type="GO" id="GO:0071541">
    <property type="term" value="C:eukaryotic translation initiation factor 3 complex, eIF3m"/>
    <property type="evidence" value="ECO:0007669"/>
    <property type="project" value="TreeGrafter"/>
</dbReference>
<feature type="compositionally biased region" description="Basic and acidic residues" evidence="8">
    <location>
        <begin position="1176"/>
        <end position="1189"/>
    </location>
</feature>
<reference evidence="12 13" key="1">
    <citation type="submission" date="2019-06" db="EMBL/GenBank/DDBJ databases">
        <authorList>
            <person name="Palmer J.M."/>
        </authorList>
    </citation>
    <scope>NUCLEOTIDE SEQUENCE [LARGE SCALE GENOMIC DNA]</scope>
    <source>
        <strain evidence="10 12">TWF106</strain>
        <strain evidence="11 13">TWF191</strain>
    </source>
</reference>
<feature type="region of interest" description="Disordered" evidence="8">
    <location>
        <begin position="811"/>
        <end position="939"/>
    </location>
</feature>
<name>A0A6G1M749_ORBOL</name>
<dbReference type="GO" id="GO:0016282">
    <property type="term" value="C:eukaryotic 43S preinitiation complex"/>
    <property type="evidence" value="ECO:0007669"/>
    <property type="project" value="UniProtKB-UniRule"/>
</dbReference>
<dbReference type="Pfam" id="PF22591">
    <property type="entry name" value="eIF3a_PCI_TPR-like"/>
    <property type="match status" value="1"/>
</dbReference>
<keyword evidence="4 7" id="KW-0694">RNA-binding</keyword>
<evidence type="ECO:0000256" key="5">
    <source>
        <dbReference type="ARBA" id="ARBA00022917"/>
    </source>
</evidence>
<dbReference type="PANTHER" id="PTHR14005:SF0">
    <property type="entry name" value="EUKARYOTIC TRANSLATION INITIATION FACTOR 3 SUBUNIT A"/>
    <property type="match status" value="1"/>
</dbReference>
<evidence type="ECO:0000256" key="2">
    <source>
        <dbReference type="ARBA" id="ARBA00022490"/>
    </source>
</evidence>
<comment type="function">
    <text evidence="7">RNA-binding component of the eukaryotic translation initiation factor 3 (eIF-3) complex, which is involved in protein synthesis of a specialized repertoire of mRNAs and, together with other initiation factors, stimulates binding of mRNA and methionyl-tRNAi to the 40S ribosome. The eIF-3 complex specifically targets and initiates translation of a subset of mRNAs involved in cell proliferation.</text>
</comment>
<dbReference type="GO" id="GO:0071540">
    <property type="term" value="C:eukaryotic translation initiation factor 3 complex, eIF3e"/>
    <property type="evidence" value="ECO:0007669"/>
    <property type="project" value="TreeGrafter"/>
</dbReference>
<dbReference type="EMBL" id="WIWS01000051">
    <property type="protein sequence ID" value="KAF3216016.1"/>
    <property type="molecule type" value="Genomic_DNA"/>
</dbReference>
<evidence type="ECO:0000256" key="3">
    <source>
        <dbReference type="ARBA" id="ARBA00022540"/>
    </source>
</evidence>
<feature type="compositionally biased region" description="Low complexity" evidence="8">
    <location>
        <begin position="908"/>
        <end position="917"/>
    </location>
</feature>
<comment type="similarity">
    <text evidence="7">Belongs to the eIF-3 subunit A family.</text>
</comment>
<accession>A0A6G1M749</accession>
<comment type="caution">
    <text evidence="10">The sequence shown here is derived from an EMBL/GenBank/DDBJ whole genome shotgun (WGS) entry which is preliminary data.</text>
</comment>
<dbReference type="GO" id="GO:0043614">
    <property type="term" value="C:multi-eIF complex"/>
    <property type="evidence" value="ECO:0007669"/>
    <property type="project" value="TreeGrafter"/>
</dbReference>
<dbReference type="Proteomes" id="UP000472727">
    <property type="component" value="Unassembled WGS sequence"/>
</dbReference>
<evidence type="ECO:0000313" key="13">
    <source>
        <dbReference type="Proteomes" id="UP000483672"/>
    </source>
</evidence>
<dbReference type="EMBL" id="WIPF01000005">
    <property type="protein sequence ID" value="KAF3231119.1"/>
    <property type="molecule type" value="Genomic_DNA"/>
</dbReference>
<dbReference type="Gene3D" id="1.25.40.860">
    <property type="match status" value="2"/>
</dbReference>
<dbReference type="InterPro" id="IPR054711">
    <property type="entry name" value="eIF3a_PCI_TPR-like"/>
</dbReference>
<dbReference type="GO" id="GO:0002188">
    <property type="term" value="P:translation reinitiation"/>
    <property type="evidence" value="ECO:0007669"/>
    <property type="project" value="TreeGrafter"/>
</dbReference>
<dbReference type="InterPro" id="IPR000717">
    <property type="entry name" value="PCI_dom"/>
</dbReference>
<keyword evidence="2 7" id="KW-0963">Cytoplasm</keyword>
<dbReference type="GO" id="GO:0003729">
    <property type="term" value="F:mRNA binding"/>
    <property type="evidence" value="ECO:0007669"/>
    <property type="project" value="TreeGrafter"/>
</dbReference>
<comment type="subcellular location">
    <subcellularLocation>
        <location evidence="1 7">Cytoplasm</location>
    </subcellularLocation>
</comment>
<feature type="region of interest" description="Disordered" evidence="8">
    <location>
        <begin position="953"/>
        <end position="1198"/>
    </location>
</feature>
<evidence type="ECO:0000256" key="8">
    <source>
        <dbReference type="SAM" id="MobiDB-lite"/>
    </source>
</evidence>
<sequence>MPPVPHAKPENVLKRAQELIAVNQSAAALQILHEHITSKRSRNTPIASLEPVILLFIDLCVELRKGKTAKDGLYQYKNIAQNTTVQTIEMVLRTFIEKSEAKVTDAQKLAETSLGDVEDLEATETPESLLMATVSGEQTKDRTDRKYVTPWLKFLWETYRTILDILRNNARLEIMYQQTASQAFQFCLKYTRKTEFRRLCELLRNHLQNASKYSAQMHAINLNDPDTLQRHLDTRFQQLNAAVELELWQEAFRSVEDIHNLLTLSKRPAKPIMMANYYEKLTRIFRTSENHLFHAAAWNRYHNLLRSSAAAVQAGSVTKKDHPVTNDAEFSRVSSFVILSALSIPVISTARSRGGLTDVEEANKRTRSSRLTNLLGLTNAPTRSGLFKDILARGLLKRARPEIRDLYTILEVDFHPLSICKKIAPILTQIGDDEEMKRYVAPLQQVILTRLFQQLSQVYDTVQMDFVYKLVTFPAPFEIEANTIEKFIMNGCKKGDLAIRIDHATGSLTFESDIFSSAKSLPIGTTSTPDKDTGVQRLQSTPQEIVRTQLSRLAKTLYLTCCYVDPSFVEQKQRDKAEALARAEIGAKKEHEDTLKRREVIEQRKEAQENAAANLQKEESRLRALRDRHREEAEQLRLEEEKKKRDQERQEKERERILVMEFWKQVTSMGLTEAEFRAQVKEIGLDLPENVSTLDNNFIRKVKIAMMEKEKKETNEKLRVTSKRIDHLERAYRKEEIALLAQDYDVQRKNDLDAHNEKVAQFLAEHKQKHEENVALKKRLSRLVGHYETFRDDVRSRRSEEFEARRKKAEQQLQVEMDKRRKQVYEAREKKRREEEEAERRRIEEEERLRKEEEERAAKEEEEAKKREEARKEQEQRRKEREEAAAKQREREEQAELRAEERRRERAAAAAAPAAAAPRERAPPPVQPEAPKEEFRATRVPVVAGGGGWRERLAAKQAAEAAAAAEGAESPAGTNGDNAAPAAPPTEPTAAPTEERKPGAYRPGAFRKQGISENAMATEEGSRESHVPREGRDQREEREPRERREPREVREGEAPSGQQGRAGNWGRNPRAEGEGGEGKYQARAPREGGEGGERKWQPRPREGGEGGEQKWQPRQRREGGEGQEGERRERREGENNDGKYRPGAYRGRGGGNMGDRSGSGRDDGRTGSGRGGEMGNRSDSRRGADKPAGERAAGGSWR</sequence>
<dbReference type="InterPro" id="IPR027512">
    <property type="entry name" value="EIF3A"/>
</dbReference>
<dbReference type="FunFam" id="4.10.860.10:FF:000001">
    <property type="entry name" value="Eukaryotic translation initiation factor 3 subunit A"/>
    <property type="match status" value="1"/>
</dbReference>
<evidence type="ECO:0000313" key="12">
    <source>
        <dbReference type="Proteomes" id="UP000472727"/>
    </source>
</evidence>
<protein>
    <recommendedName>
        <fullName evidence="7">Eukaryotic translation initiation factor 3 subunit A</fullName>
        <shortName evidence="7">eIF3a</shortName>
    </recommendedName>
    <alternativeName>
        <fullName evidence="7">Eukaryotic translation initiation factor 3 110 kDa subunit homolog</fullName>
        <shortName evidence="7">eIF3 p110</shortName>
    </alternativeName>
    <alternativeName>
        <fullName evidence="7">Translation initiation factor eIF3, p110 subunit homolog</fullName>
    </alternativeName>
</protein>
<organism evidence="10 12">
    <name type="scientific">Orbilia oligospora</name>
    <name type="common">Nematode-trapping fungus</name>
    <name type="synonym">Arthrobotrys oligospora</name>
    <dbReference type="NCBI Taxonomy" id="2813651"/>
    <lineage>
        <taxon>Eukaryota</taxon>
        <taxon>Fungi</taxon>
        <taxon>Dikarya</taxon>
        <taxon>Ascomycota</taxon>
        <taxon>Pezizomycotina</taxon>
        <taxon>Orbiliomycetes</taxon>
        <taxon>Orbiliales</taxon>
        <taxon>Orbiliaceae</taxon>
        <taxon>Orbilia</taxon>
    </lineage>
</organism>
<dbReference type="Pfam" id="PF01399">
    <property type="entry name" value="PCI"/>
    <property type="match status" value="1"/>
</dbReference>
<feature type="compositionally biased region" description="Basic and acidic residues" evidence="8">
    <location>
        <begin position="1084"/>
        <end position="1108"/>
    </location>
</feature>
<keyword evidence="5 7" id="KW-0648">Protein biosynthesis</keyword>
<gene>
    <name evidence="7 10" type="primary">TIF32</name>
    <name evidence="10" type="ORF">TWF106_008520</name>
    <name evidence="11" type="ORF">TWF191_007836</name>
</gene>
<proteinExistence type="inferred from homology"/>
<evidence type="ECO:0000313" key="10">
    <source>
        <dbReference type="EMBL" id="KAF3216016.1"/>
    </source>
</evidence>
<evidence type="ECO:0000259" key="9">
    <source>
        <dbReference type="PROSITE" id="PS50250"/>
    </source>
</evidence>
<dbReference type="AlphaFoldDB" id="A0A6G1M749"/>
<evidence type="ECO:0000256" key="4">
    <source>
        <dbReference type="ARBA" id="ARBA00022884"/>
    </source>
</evidence>
<dbReference type="FunFam" id="1.25.40.860:FF:000003">
    <property type="entry name" value="Eukaryotic translation initiation factor 3 subunit A"/>
    <property type="match status" value="1"/>
</dbReference>
<evidence type="ECO:0000313" key="11">
    <source>
        <dbReference type="EMBL" id="KAF3231119.1"/>
    </source>
</evidence>
<dbReference type="SMART" id="SM00088">
    <property type="entry name" value="PINT"/>
    <property type="match status" value="1"/>
</dbReference>
<dbReference type="GO" id="GO:0001732">
    <property type="term" value="P:formation of cytoplasmic translation initiation complex"/>
    <property type="evidence" value="ECO:0007669"/>
    <property type="project" value="UniProtKB-UniRule"/>
</dbReference>
<dbReference type="Proteomes" id="UP000483672">
    <property type="component" value="Unassembled WGS sequence"/>
</dbReference>
<dbReference type="PANTHER" id="PTHR14005">
    <property type="entry name" value="EUKARYOTIC TRANSLATION INITIATION FACTOR 3, THETA SUBUNIT"/>
    <property type="match status" value="1"/>
</dbReference>
<comment type="subunit">
    <text evidence="7">Component of the eukaryotic translation initiation factor 3 (eIF-3) complex.</text>
</comment>
<feature type="domain" description="PCI" evidence="9">
    <location>
        <begin position="330"/>
        <end position="515"/>
    </location>
</feature>
<dbReference type="GO" id="GO:0003743">
    <property type="term" value="F:translation initiation factor activity"/>
    <property type="evidence" value="ECO:0007669"/>
    <property type="project" value="UniProtKB-UniRule"/>
</dbReference>
<feature type="coiled-coil region" evidence="7">
    <location>
        <begin position="704"/>
        <end position="731"/>
    </location>
</feature>
<evidence type="ECO:0000256" key="1">
    <source>
        <dbReference type="ARBA" id="ARBA00004496"/>
    </source>
</evidence>
<dbReference type="PROSITE" id="PS50250">
    <property type="entry name" value="PCI"/>
    <property type="match status" value="1"/>
</dbReference>
<dbReference type="GO" id="GO:0033290">
    <property type="term" value="C:eukaryotic 48S preinitiation complex"/>
    <property type="evidence" value="ECO:0007669"/>
    <property type="project" value="UniProtKB-UniRule"/>
</dbReference>
<evidence type="ECO:0000256" key="7">
    <source>
        <dbReference type="HAMAP-Rule" id="MF_03000"/>
    </source>
</evidence>
<keyword evidence="6 7" id="KW-0175">Coiled coil</keyword>
<feature type="compositionally biased region" description="Low complexity" evidence="8">
    <location>
        <begin position="955"/>
        <end position="972"/>
    </location>
</feature>
<evidence type="ECO:0000256" key="6">
    <source>
        <dbReference type="ARBA" id="ARBA00023054"/>
    </source>
</evidence>
<feature type="compositionally biased region" description="Basic and acidic residues" evidence="8">
    <location>
        <begin position="1020"/>
        <end position="1053"/>
    </location>
</feature>